<gene>
    <name evidence="7" type="primary">LOC114250867</name>
</gene>
<accession>A0A6J2KIE4</accession>
<comment type="subcellular location">
    <subcellularLocation>
        <location evidence="1">Mitochondrion</location>
    </subcellularLocation>
</comment>
<protein>
    <submittedName>
        <fullName evidence="7">Protein PET117 homolog, mitochondrial</fullName>
    </submittedName>
</protein>
<evidence type="ECO:0000256" key="2">
    <source>
        <dbReference type="ARBA" id="ARBA00008197"/>
    </source>
</evidence>
<proteinExistence type="inferred from homology"/>
<dbReference type="OrthoDB" id="76305at2759"/>
<evidence type="ECO:0000256" key="3">
    <source>
        <dbReference type="ARBA" id="ARBA00022946"/>
    </source>
</evidence>
<organism evidence="6 7">
    <name type="scientific">Bombyx mandarina</name>
    <name type="common">Wild silk moth</name>
    <name type="synonym">Wild silkworm</name>
    <dbReference type="NCBI Taxonomy" id="7092"/>
    <lineage>
        <taxon>Eukaryota</taxon>
        <taxon>Metazoa</taxon>
        <taxon>Ecdysozoa</taxon>
        <taxon>Arthropoda</taxon>
        <taxon>Hexapoda</taxon>
        <taxon>Insecta</taxon>
        <taxon>Pterygota</taxon>
        <taxon>Neoptera</taxon>
        <taxon>Endopterygota</taxon>
        <taxon>Lepidoptera</taxon>
        <taxon>Glossata</taxon>
        <taxon>Ditrysia</taxon>
        <taxon>Bombycoidea</taxon>
        <taxon>Bombycidae</taxon>
        <taxon>Bombycinae</taxon>
        <taxon>Bombyx</taxon>
    </lineage>
</organism>
<dbReference type="InterPro" id="IPR031568">
    <property type="entry name" value="Pet117"/>
</dbReference>
<dbReference type="GO" id="GO:0005739">
    <property type="term" value="C:mitochondrion"/>
    <property type="evidence" value="ECO:0007669"/>
    <property type="project" value="UniProtKB-SubCell"/>
</dbReference>
<keyword evidence="5" id="KW-0472">Membrane</keyword>
<feature type="transmembrane region" description="Helical" evidence="5">
    <location>
        <begin position="6"/>
        <end position="26"/>
    </location>
</feature>
<dbReference type="PANTHER" id="PTHR28163:SF1">
    <property type="entry name" value="PROTEIN PET117 HOMOLOG, MITOCHONDRIAL"/>
    <property type="match status" value="1"/>
</dbReference>
<dbReference type="PANTHER" id="PTHR28163">
    <property type="entry name" value="PROTEIN PET117 HOMOLOG, MITOCHONDRIAL"/>
    <property type="match status" value="1"/>
</dbReference>
<evidence type="ECO:0000313" key="7">
    <source>
        <dbReference type="RefSeq" id="XP_028040722.1"/>
    </source>
</evidence>
<keyword evidence="4" id="KW-0496">Mitochondrion</keyword>
<comment type="similarity">
    <text evidence="2">Belongs to the PET117 family.</text>
</comment>
<dbReference type="GO" id="GO:0033617">
    <property type="term" value="P:mitochondrial respiratory chain complex IV assembly"/>
    <property type="evidence" value="ECO:0007669"/>
    <property type="project" value="TreeGrafter"/>
</dbReference>
<keyword evidence="5" id="KW-0812">Transmembrane</keyword>
<dbReference type="GeneID" id="114250867"/>
<evidence type="ECO:0000313" key="6">
    <source>
        <dbReference type="Proteomes" id="UP000504629"/>
    </source>
</evidence>
<dbReference type="AlphaFoldDB" id="A0A6J2KIE4"/>
<dbReference type="Proteomes" id="UP000504629">
    <property type="component" value="Unplaced"/>
</dbReference>
<keyword evidence="5" id="KW-1133">Transmembrane helix</keyword>
<dbReference type="Pfam" id="PF15786">
    <property type="entry name" value="PET117"/>
    <property type="match status" value="1"/>
</dbReference>
<evidence type="ECO:0000256" key="4">
    <source>
        <dbReference type="ARBA" id="ARBA00023128"/>
    </source>
</evidence>
<evidence type="ECO:0000256" key="5">
    <source>
        <dbReference type="SAM" id="Phobius"/>
    </source>
</evidence>
<keyword evidence="3" id="KW-0809">Transit peptide</keyword>
<dbReference type="KEGG" id="bman:114250867"/>
<name>A0A6J2KIE4_BOMMA</name>
<keyword evidence="6" id="KW-1185">Reference proteome</keyword>
<reference evidence="7" key="1">
    <citation type="submission" date="2025-08" db="UniProtKB">
        <authorList>
            <consortium name="RefSeq"/>
        </authorList>
    </citation>
    <scope>IDENTIFICATION</scope>
    <source>
        <tissue evidence="7">Silk gland</tissue>
    </source>
</reference>
<sequence length="73" mass="8418">MSSSSSKLVLGLSCSITIGIVSYVHLKQQADREKMHEGVVRDMERQQKRKIENLYLLEKQNELTKKLKRELGS</sequence>
<evidence type="ECO:0000256" key="1">
    <source>
        <dbReference type="ARBA" id="ARBA00004173"/>
    </source>
</evidence>
<dbReference type="RefSeq" id="XP_028040722.1">
    <property type="nucleotide sequence ID" value="XM_028184921.1"/>
</dbReference>